<keyword evidence="9" id="KW-0227">DNA damage</keyword>
<dbReference type="InterPro" id="IPR003892">
    <property type="entry name" value="CUE"/>
</dbReference>
<keyword evidence="15" id="KW-0539">Nucleus</keyword>
<feature type="domain" description="CUE" evidence="17">
    <location>
        <begin position="38"/>
        <end position="81"/>
    </location>
</feature>
<evidence type="ECO:0000256" key="10">
    <source>
        <dbReference type="ARBA" id="ARBA00022786"/>
    </source>
</evidence>
<sequence>MTSYETRSTQSTAAGAKGRSPSGLSSSEQNDMKKLKSKHASKLNTLKELFADWSDEDLLFAIEEANGDLELAVDRISEGHVSQWGEVKTKKSKKEQKAKTPLPSQPPASSYPHQPARGYNNERPKSVGKGAPRPARAKPAAATWGRTPSKPATQDSTGTWASIASAPKAQDTENTWDTQDTWNATPSATITSNENNNNNDDGWGAPSEAPSASQPDQPLKSASSTTSSEKPKTWASLLKSQPKKPEPEKPNVAQETREAQATESEGNAPVKDEWKAPTKSEWDAPVQDEWTSSANKGWEAPAEEEKKAPVKDEWSAPTKDEWSAPAKDEWTAPAQDGWTAATTEPVEPVKDEAQTEADNVPASEPAESTTEPIATETTKSKQPVSRRLKQDAPVVLPNSGTTLTSVGVKFGSLNLDDNPPETEAAIESNVSSGLQGVSNEPEQQQPQQEEQTEALGRHTTYPEHYSANTPAAATGLQGNAFQANQNYMKSQQETTSAYTTQQPAVHAQQPQPLQQQPFGMDHLTSAYNSYLPNQPPAGVSGAFGITPMANLPDYGIYGTEAQRAAAAMGYYDPAAFNNSPSVTAASAYQTREKYNQDAGQHTTTGQTQTIPQQQQQQIYPTNLPYYQYYYMPNQFSAYQQTYGQPFMNKSMYPNMYQHSAKPTTASPYGGSPYGTQSQHLYNQSNSGYDDMSGLPQHLGMGGLHDYQKSTYTNPQLQGFLNLSGQQQQQQQQQQQSQGQSQQSQGQTKADNSQYKYEKANTNNGASANAPQQGTNMASNMPHQQAYHHPGANYFGQPQMFSYQQYPHHLQQFQQQPQQQTQQAQQTQQQPSQQQTQQPQSMGRQQQYWNQ</sequence>
<evidence type="ECO:0000313" key="18">
    <source>
        <dbReference type="EMBL" id="KAF7729431.1"/>
    </source>
</evidence>
<dbReference type="PANTHER" id="PTHR16308">
    <property type="entry name" value="UBIQUITIN ASSOCIATED PROTEIN 2-LIKE/LINGERER"/>
    <property type="match status" value="1"/>
</dbReference>
<dbReference type="OrthoDB" id="5396806at2759"/>
<keyword evidence="13" id="KW-0238">DNA-binding</keyword>
<comment type="subcellular location">
    <subcellularLocation>
        <location evidence="3">Chromosome</location>
        <location evidence="3">Telomere</location>
    </subcellularLocation>
    <subcellularLocation>
        <location evidence="2">Cytoplasm</location>
    </subcellularLocation>
    <subcellularLocation>
        <location evidence="1">Nucleus</location>
    </subcellularLocation>
</comment>
<keyword evidence="10" id="KW-0833">Ubl conjugation pathway</keyword>
<evidence type="ECO:0000256" key="14">
    <source>
        <dbReference type="ARBA" id="ARBA00023204"/>
    </source>
</evidence>
<name>A0A8H7BV41_9FUNG</name>
<feature type="compositionally biased region" description="Polar residues" evidence="16">
    <location>
        <begin position="150"/>
        <end position="162"/>
    </location>
</feature>
<dbReference type="AlphaFoldDB" id="A0A8H7BV41"/>
<feature type="compositionally biased region" description="Low complexity" evidence="16">
    <location>
        <begin position="128"/>
        <end position="142"/>
    </location>
</feature>
<dbReference type="GO" id="GO:0006281">
    <property type="term" value="P:DNA repair"/>
    <property type="evidence" value="ECO:0007669"/>
    <property type="project" value="UniProtKB-KW"/>
</dbReference>
<evidence type="ECO:0000256" key="1">
    <source>
        <dbReference type="ARBA" id="ARBA00004123"/>
    </source>
</evidence>
<keyword evidence="6" id="KW-0158">Chromosome</keyword>
<feature type="compositionally biased region" description="Polar residues" evidence="16">
    <location>
        <begin position="1"/>
        <end position="13"/>
    </location>
</feature>
<evidence type="ECO:0000256" key="11">
    <source>
        <dbReference type="ARBA" id="ARBA00022843"/>
    </source>
</evidence>
<evidence type="ECO:0000256" key="3">
    <source>
        <dbReference type="ARBA" id="ARBA00004574"/>
    </source>
</evidence>
<feature type="region of interest" description="Disordered" evidence="16">
    <location>
        <begin position="78"/>
        <end position="455"/>
    </location>
</feature>
<feature type="compositionally biased region" description="Low complexity" evidence="16">
    <location>
        <begin position="440"/>
        <end position="449"/>
    </location>
</feature>
<dbReference type="GO" id="GO:0005737">
    <property type="term" value="C:cytoplasm"/>
    <property type="evidence" value="ECO:0007669"/>
    <property type="project" value="UniProtKB-SubCell"/>
</dbReference>
<feature type="compositionally biased region" description="Basic and acidic residues" evidence="16">
    <location>
        <begin position="270"/>
        <end position="282"/>
    </location>
</feature>
<evidence type="ECO:0000256" key="7">
    <source>
        <dbReference type="ARBA" id="ARBA00022490"/>
    </source>
</evidence>
<evidence type="ECO:0000256" key="8">
    <source>
        <dbReference type="ARBA" id="ARBA00022553"/>
    </source>
</evidence>
<dbReference type="GO" id="GO:0005634">
    <property type="term" value="C:nucleus"/>
    <property type="evidence" value="ECO:0007669"/>
    <property type="project" value="UniProtKB-SubCell"/>
</dbReference>
<gene>
    <name evidence="18" type="primary">DEF1</name>
    <name evidence="18" type="ORF">EC973_004410</name>
</gene>
<accession>A0A8H7BV41</accession>
<keyword evidence="12" id="KW-0779">Telomere</keyword>
<feature type="region of interest" description="Disordered" evidence="16">
    <location>
        <begin position="722"/>
        <end position="794"/>
    </location>
</feature>
<keyword evidence="14" id="KW-0234">DNA repair</keyword>
<feature type="compositionally biased region" description="Polar residues" evidence="16">
    <location>
        <begin position="747"/>
        <end position="782"/>
    </location>
</feature>
<evidence type="ECO:0000256" key="16">
    <source>
        <dbReference type="SAM" id="MobiDB-lite"/>
    </source>
</evidence>
<comment type="caution">
    <text evidence="18">The sequence shown here is derived from an EMBL/GenBank/DDBJ whole genome shotgun (WGS) entry which is preliminary data.</text>
</comment>
<feature type="compositionally biased region" description="Polar residues" evidence="16">
    <location>
        <begin position="673"/>
        <end position="687"/>
    </location>
</feature>
<dbReference type="GO" id="GO:0043130">
    <property type="term" value="F:ubiquitin binding"/>
    <property type="evidence" value="ECO:0007669"/>
    <property type="project" value="InterPro"/>
</dbReference>
<feature type="compositionally biased region" description="Polar residues" evidence="16">
    <location>
        <begin position="428"/>
        <end position="438"/>
    </location>
</feature>
<feature type="region of interest" description="Disordered" evidence="16">
    <location>
        <begin position="1"/>
        <end position="38"/>
    </location>
</feature>
<evidence type="ECO:0000256" key="9">
    <source>
        <dbReference type="ARBA" id="ARBA00022763"/>
    </source>
</evidence>
<dbReference type="CDD" id="cd14368">
    <property type="entry name" value="CUE_DEF1_like"/>
    <property type="match status" value="1"/>
</dbReference>
<evidence type="ECO:0000256" key="6">
    <source>
        <dbReference type="ARBA" id="ARBA00022454"/>
    </source>
</evidence>
<keyword evidence="19" id="KW-1185">Reference proteome</keyword>
<dbReference type="GO" id="GO:0000781">
    <property type="term" value="C:chromosome, telomeric region"/>
    <property type="evidence" value="ECO:0007669"/>
    <property type="project" value="UniProtKB-SubCell"/>
</dbReference>
<dbReference type="Pfam" id="PF02845">
    <property type="entry name" value="CUE"/>
    <property type="match status" value="1"/>
</dbReference>
<feature type="region of interest" description="Disordered" evidence="16">
    <location>
        <begin position="489"/>
        <end position="519"/>
    </location>
</feature>
<evidence type="ECO:0000256" key="15">
    <source>
        <dbReference type="ARBA" id="ARBA00023242"/>
    </source>
</evidence>
<feature type="compositionally biased region" description="Polar residues" evidence="16">
    <location>
        <begin position="489"/>
        <end position="500"/>
    </location>
</feature>
<dbReference type="InterPro" id="IPR041803">
    <property type="entry name" value="DEF1_CUE"/>
</dbReference>
<protein>
    <recommendedName>
        <fullName evidence="5">RNA polymerase II degradation factor 1</fullName>
    </recommendedName>
</protein>
<comment type="similarity">
    <text evidence="4">Belongs to the DEF1 family.</text>
</comment>
<feature type="compositionally biased region" description="Polar residues" evidence="16">
    <location>
        <begin position="172"/>
        <end position="192"/>
    </location>
</feature>
<feature type="region of interest" description="Disordered" evidence="16">
    <location>
        <begin position="807"/>
        <end position="850"/>
    </location>
</feature>
<feature type="compositionally biased region" description="Basic and acidic residues" evidence="16">
    <location>
        <begin position="243"/>
        <end position="260"/>
    </location>
</feature>
<dbReference type="PANTHER" id="PTHR16308:SF13">
    <property type="entry name" value="PROTEIN LINGERER"/>
    <property type="match status" value="1"/>
</dbReference>
<evidence type="ECO:0000256" key="4">
    <source>
        <dbReference type="ARBA" id="ARBA00005491"/>
    </source>
</evidence>
<dbReference type="SUPFAM" id="SSF46934">
    <property type="entry name" value="UBA-like"/>
    <property type="match status" value="1"/>
</dbReference>
<dbReference type="EMBL" id="JABAYA010000025">
    <property type="protein sequence ID" value="KAF7729431.1"/>
    <property type="molecule type" value="Genomic_DNA"/>
</dbReference>
<feature type="compositionally biased region" description="Low complexity" evidence="16">
    <location>
        <begin position="723"/>
        <end position="746"/>
    </location>
</feature>
<organism evidence="18 19">
    <name type="scientific">Apophysomyces ossiformis</name>
    <dbReference type="NCBI Taxonomy" id="679940"/>
    <lineage>
        <taxon>Eukaryota</taxon>
        <taxon>Fungi</taxon>
        <taxon>Fungi incertae sedis</taxon>
        <taxon>Mucoromycota</taxon>
        <taxon>Mucoromycotina</taxon>
        <taxon>Mucoromycetes</taxon>
        <taxon>Mucorales</taxon>
        <taxon>Mucorineae</taxon>
        <taxon>Mucoraceae</taxon>
        <taxon>Apophysomyces</taxon>
    </lineage>
</organism>
<evidence type="ECO:0000259" key="17">
    <source>
        <dbReference type="PROSITE" id="PS51140"/>
    </source>
</evidence>
<dbReference type="GO" id="GO:0003677">
    <property type="term" value="F:DNA binding"/>
    <property type="evidence" value="ECO:0007669"/>
    <property type="project" value="UniProtKB-KW"/>
</dbReference>
<feature type="compositionally biased region" description="Basic and acidic residues" evidence="16">
    <location>
        <begin position="303"/>
        <end position="330"/>
    </location>
</feature>
<evidence type="ECO:0000256" key="13">
    <source>
        <dbReference type="ARBA" id="ARBA00023125"/>
    </source>
</evidence>
<keyword evidence="8" id="KW-0597">Phosphoprotein</keyword>
<dbReference type="InterPro" id="IPR051833">
    <property type="entry name" value="TC-DDR_regulator"/>
</dbReference>
<evidence type="ECO:0000256" key="5">
    <source>
        <dbReference type="ARBA" id="ARBA00020536"/>
    </source>
</evidence>
<dbReference type="Proteomes" id="UP000605846">
    <property type="component" value="Unassembled WGS sequence"/>
</dbReference>
<proteinExistence type="inferred from homology"/>
<feature type="compositionally biased region" description="Polar residues" evidence="16">
    <location>
        <begin position="210"/>
        <end position="228"/>
    </location>
</feature>
<evidence type="ECO:0000256" key="12">
    <source>
        <dbReference type="ARBA" id="ARBA00022895"/>
    </source>
</evidence>
<feature type="compositionally biased region" description="Low complexity" evidence="16">
    <location>
        <begin position="501"/>
        <end position="517"/>
    </location>
</feature>
<keyword evidence="7" id="KW-0963">Cytoplasm</keyword>
<evidence type="ECO:0000256" key="2">
    <source>
        <dbReference type="ARBA" id="ARBA00004496"/>
    </source>
</evidence>
<dbReference type="PROSITE" id="PS51140">
    <property type="entry name" value="CUE"/>
    <property type="match status" value="1"/>
</dbReference>
<dbReference type="InterPro" id="IPR009060">
    <property type="entry name" value="UBA-like_sf"/>
</dbReference>
<feature type="region of interest" description="Disordered" evidence="16">
    <location>
        <begin position="663"/>
        <end position="693"/>
    </location>
</feature>
<feature type="compositionally biased region" description="Polar residues" evidence="16">
    <location>
        <begin position="366"/>
        <end position="383"/>
    </location>
</feature>
<reference evidence="18" key="1">
    <citation type="submission" date="2020-01" db="EMBL/GenBank/DDBJ databases">
        <title>Genome Sequencing of Three Apophysomyces-Like Fungal Strains Confirms a Novel Fungal Genus in the Mucoromycota with divergent Burkholderia-like Endosymbiotic Bacteria.</title>
        <authorList>
            <person name="Stajich J.E."/>
            <person name="Macias A.M."/>
            <person name="Carter-House D."/>
            <person name="Lovett B."/>
            <person name="Kasson L.R."/>
            <person name="Berry K."/>
            <person name="Grigoriev I."/>
            <person name="Chang Y."/>
            <person name="Spatafora J."/>
            <person name="Kasson M.T."/>
        </authorList>
    </citation>
    <scope>NUCLEOTIDE SEQUENCE</scope>
    <source>
        <strain evidence="18">NRRL A-21654</strain>
    </source>
</reference>
<keyword evidence="11" id="KW-0832">Ubl conjugation</keyword>
<evidence type="ECO:0000313" key="19">
    <source>
        <dbReference type="Proteomes" id="UP000605846"/>
    </source>
</evidence>